<keyword evidence="7" id="KW-0804">Transcription</keyword>
<dbReference type="GO" id="GO:0003714">
    <property type="term" value="F:transcription corepressor activity"/>
    <property type="evidence" value="ECO:0007669"/>
    <property type="project" value="TreeGrafter"/>
</dbReference>
<evidence type="ECO:0000259" key="13">
    <source>
        <dbReference type="PROSITE" id="PS51293"/>
    </source>
</evidence>
<evidence type="ECO:0000256" key="4">
    <source>
        <dbReference type="ARBA" id="ARBA00022771"/>
    </source>
</evidence>
<dbReference type="InterPro" id="IPR013087">
    <property type="entry name" value="Znf_C2H2_type"/>
</dbReference>
<dbReference type="GO" id="GO:0006357">
    <property type="term" value="P:regulation of transcription by RNA polymerase II"/>
    <property type="evidence" value="ECO:0007669"/>
    <property type="project" value="TreeGrafter"/>
</dbReference>
<evidence type="ECO:0000259" key="12">
    <source>
        <dbReference type="PROSITE" id="PS51156"/>
    </source>
</evidence>
<dbReference type="InterPro" id="IPR001005">
    <property type="entry name" value="SANT/Myb"/>
</dbReference>
<keyword evidence="15" id="KW-1185">Reference proteome</keyword>
<feature type="region of interest" description="Disordered" evidence="10">
    <location>
        <begin position="879"/>
        <end position="913"/>
    </location>
</feature>
<evidence type="ECO:0000256" key="10">
    <source>
        <dbReference type="SAM" id="MobiDB-lite"/>
    </source>
</evidence>
<feature type="region of interest" description="Disordered" evidence="10">
    <location>
        <begin position="328"/>
        <end position="364"/>
    </location>
</feature>
<organism evidence="14 15">
    <name type="scientific">Fasciola hepatica</name>
    <name type="common">Liver fluke</name>
    <dbReference type="NCBI Taxonomy" id="6192"/>
    <lineage>
        <taxon>Eukaryota</taxon>
        <taxon>Metazoa</taxon>
        <taxon>Spiralia</taxon>
        <taxon>Lophotrochozoa</taxon>
        <taxon>Platyhelminthes</taxon>
        <taxon>Trematoda</taxon>
        <taxon>Digenea</taxon>
        <taxon>Plagiorchiida</taxon>
        <taxon>Echinostomata</taxon>
        <taxon>Echinostomatoidea</taxon>
        <taxon>Fasciolidae</taxon>
        <taxon>Fasciola</taxon>
    </lineage>
</organism>
<gene>
    <name evidence="14" type="ORF">D915_004803</name>
</gene>
<feature type="domain" description="C2H2-type" evidence="11">
    <location>
        <begin position="153"/>
        <end position="180"/>
    </location>
</feature>
<evidence type="ECO:0000256" key="7">
    <source>
        <dbReference type="ARBA" id="ARBA00023163"/>
    </source>
</evidence>
<dbReference type="InterPro" id="IPR009057">
    <property type="entry name" value="Homeodomain-like_sf"/>
</dbReference>
<feature type="compositionally biased region" description="Polar residues" evidence="10">
    <location>
        <begin position="1371"/>
        <end position="1395"/>
    </location>
</feature>
<dbReference type="InterPro" id="IPR017884">
    <property type="entry name" value="SANT_dom"/>
</dbReference>
<feature type="compositionally biased region" description="Acidic residues" evidence="10">
    <location>
        <begin position="1739"/>
        <end position="1753"/>
    </location>
</feature>
<evidence type="ECO:0000256" key="9">
    <source>
        <dbReference type="PROSITE-ProRule" id="PRU00042"/>
    </source>
</evidence>
<feature type="region of interest" description="Disordered" evidence="10">
    <location>
        <begin position="1735"/>
        <end position="1758"/>
    </location>
</feature>
<dbReference type="Pfam" id="PF00096">
    <property type="entry name" value="zf-C2H2"/>
    <property type="match status" value="2"/>
</dbReference>
<dbReference type="SMART" id="SM00717">
    <property type="entry name" value="SANT"/>
    <property type="match status" value="1"/>
</dbReference>
<keyword evidence="8" id="KW-0539">Nucleus</keyword>
<dbReference type="PROSITE" id="PS00028">
    <property type="entry name" value="ZINC_FINGER_C2H2_1"/>
    <property type="match status" value="5"/>
</dbReference>
<dbReference type="SMART" id="SM00355">
    <property type="entry name" value="ZnF_C2H2"/>
    <property type="match status" value="5"/>
</dbReference>
<feature type="compositionally biased region" description="Polar residues" evidence="10">
    <location>
        <begin position="114"/>
        <end position="135"/>
    </location>
</feature>
<feature type="compositionally biased region" description="Low complexity" evidence="10">
    <location>
        <begin position="888"/>
        <end position="900"/>
    </location>
</feature>
<comment type="subcellular location">
    <subcellularLocation>
        <location evidence="1">Nucleus</location>
    </subcellularLocation>
</comment>
<dbReference type="InterPro" id="IPR000949">
    <property type="entry name" value="ELM2_dom"/>
</dbReference>
<dbReference type="EMBL" id="JXXN02001613">
    <property type="protein sequence ID" value="THD24416.1"/>
    <property type="molecule type" value="Genomic_DNA"/>
</dbReference>
<feature type="region of interest" description="Disordered" evidence="10">
    <location>
        <begin position="1957"/>
        <end position="1997"/>
    </location>
</feature>
<dbReference type="FunFam" id="3.30.160.60:FF:000744">
    <property type="entry name" value="zinc finger E-box-binding homeobox 1"/>
    <property type="match status" value="1"/>
</dbReference>
<evidence type="ECO:0000259" key="11">
    <source>
        <dbReference type="PROSITE" id="PS50157"/>
    </source>
</evidence>
<keyword evidence="2" id="KW-0479">Metal-binding</keyword>
<dbReference type="InterPro" id="IPR051066">
    <property type="entry name" value="Trans_reg/Corepressor"/>
</dbReference>
<feature type="region of interest" description="Disordered" evidence="10">
    <location>
        <begin position="1338"/>
        <end position="1460"/>
    </location>
</feature>
<feature type="region of interest" description="Disordered" evidence="10">
    <location>
        <begin position="114"/>
        <end position="147"/>
    </location>
</feature>
<feature type="region of interest" description="Disordered" evidence="10">
    <location>
        <begin position="1055"/>
        <end position="1075"/>
    </location>
</feature>
<evidence type="ECO:0000256" key="2">
    <source>
        <dbReference type="ARBA" id="ARBA00022723"/>
    </source>
</evidence>
<dbReference type="Gene3D" id="3.30.160.60">
    <property type="entry name" value="Classic Zinc Finger"/>
    <property type="match status" value="4"/>
</dbReference>
<evidence type="ECO:0008006" key="16">
    <source>
        <dbReference type="Google" id="ProtNLM"/>
    </source>
</evidence>
<reference evidence="14" key="1">
    <citation type="submission" date="2019-03" db="EMBL/GenBank/DDBJ databases">
        <title>Improved annotation for the trematode Fasciola hepatica.</title>
        <authorList>
            <person name="Choi Y.-J."/>
            <person name="Martin J."/>
            <person name="Mitreva M."/>
        </authorList>
    </citation>
    <scope>NUCLEOTIDE SEQUENCE [LARGE SCALE GENOMIC DNA]</scope>
</reference>
<evidence type="ECO:0000256" key="3">
    <source>
        <dbReference type="ARBA" id="ARBA00022737"/>
    </source>
</evidence>
<feature type="region of interest" description="Disordered" evidence="10">
    <location>
        <begin position="2102"/>
        <end position="2130"/>
    </location>
</feature>
<dbReference type="PROSITE" id="PS50157">
    <property type="entry name" value="ZINC_FINGER_C2H2_2"/>
    <property type="match status" value="5"/>
</dbReference>
<dbReference type="Proteomes" id="UP000230066">
    <property type="component" value="Unassembled WGS sequence"/>
</dbReference>
<feature type="domain" description="ELM2" evidence="12">
    <location>
        <begin position="1780"/>
        <end position="1875"/>
    </location>
</feature>
<evidence type="ECO:0000256" key="1">
    <source>
        <dbReference type="ARBA" id="ARBA00004123"/>
    </source>
</evidence>
<keyword evidence="6" id="KW-0805">Transcription regulation</keyword>
<feature type="domain" description="SANT" evidence="13">
    <location>
        <begin position="1889"/>
        <end position="1939"/>
    </location>
</feature>
<evidence type="ECO:0000313" key="15">
    <source>
        <dbReference type="Proteomes" id="UP000230066"/>
    </source>
</evidence>
<protein>
    <recommendedName>
        <fullName evidence="16">Zinc finger protein</fullName>
    </recommendedName>
</protein>
<dbReference type="GO" id="GO:0005667">
    <property type="term" value="C:transcription regulator complex"/>
    <property type="evidence" value="ECO:0007669"/>
    <property type="project" value="TreeGrafter"/>
</dbReference>
<dbReference type="Pfam" id="PF13912">
    <property type="entry name" value="zf-C2H2_6"/>
    <property type="match status" value="1"/>
</dbReference>
<keyword evidence="5" id="KW-0862">Zinc</keyword>
<dbReference type="Gene3D" id="1.10.10.60">
    <property type="entry name" value="Homeodomain-like"/>
    <property type="match status" value="1"/>
</dbReference>
<feature type="region of interest" description="Disordered" evidence="10">
    <location>
        <begin position="516"/>
        <end position="559"/>
    </location>
</feature>
<dbReference type="PROSITE" id="PS51293">
    <property type="entry name" value="SANT"/>
    <property type="match status" value="1"/>
</dbReference>
<evidence type="ECO:0000256" key="6">
    <source>
        <dbReference type="ARBA" id="ARBA00023015"/>
    </source>
</evidence>
<feature type="region of interest" description="Disordered" evidence="10">
    <location>
        <begin position="420"/>
        <end position="459"/>
    </location>
</feature>
<dbReference type="GO" id="GO:0008270">
    <property type="term" value="F:zinc ion binding"/>
    <property type="evidence" value="ECO:0007669"/>
    <property type="project" value="UniProtKB-KW"/>
</dbReference>
<feature type="compositionally biased region" description="Polar residues" evidence="10">
    <location>
        <begin position="425"/>
        <end position="444"/>
    </location>
</feature>
<evidence type="ECO:0000256" key="8">
    <source>
        <dbReference type="ARBA" id="ARBA00023242"/>
    </source>
</evidence>
<feature type="compositionally biased region" description="Low complexity" evidence="10">
    <location>
        <begin position="2115"/>
        <end position="2124"/>
    </location>
</feature>
<feature type="domain" description="C2H2-type" evidence="11">
    <location>
        <begin position="181"/>
        <end position="208"/>
    </location>
</feature>
<dbReference type="PANTHER" id="PTHR16089">
    <property type="entry name" value="REST COREPRESSOR COREST PROTEIN-RELATED"/>
    <property type="match status" value="1"/>
</dbReference>
<feature type="domain" description="C2H2-type" evidence="11">
    <location>
        <begin position="395"/>
        <end position="422"/>
    </location>
</feature>
<dbReference type="SUPFAM" id="SSF46689">
    <property type="entry name" value="Homeodomain-like"/>
    <property type="match status" value="1"/>
</dbReference>
<feature type="compositionally biased region" description="Polar residues" evidence="10">
    <location>
        <begin position="1987"/>
        <end position="1997"/>
    </location>
</feature>
<feature type="compositionally biased region" description="Basic and acidic residues" evidence="10">
    <location>
        <begin position="1975"/>
        <end position="1985"/>
    </location>
</feature>
<name>A0A4E0RB33_FASHE</name>
<feature type="region of interest" description="Disordered" evidence="10">
    <location>
        <begin position="633"/>
        <end position="665"/>
    </location>
</feature>
<evidence type="ECO:0000256" key="5">
    <source>
        <dbReference type="ARBA" id="ARBA00022833"/>
    </source>
</evidence>
<dbReference type="InterPro" id="IPR036236">
    <property type="entry name" value="Znf_C2H2_sf"/>
</dbReference>
<accession>A0A4E0RB33</accession>
<keyword evidence="4 9" id="KW-0863">Zinc-finger</keyword>
<sequence length="2130" mass="231216">MFASDLGELFSGVGNGSGSHSTNTGTITTATVHTTNNAENTRNPTSLTHASLTGGGGLTKQSTPVSSSLPKPSLLSSTTAAIEDLFSSEYELSAKSSLANLTSHSVGSNIKVQSQTTRLTTASNDGTSVAESSTAVGPPKQPAATPVQNRGALRCPVCDKAFSNSSAIAKHKLTHSEERKYVCGICHKAFKRQDHLNGHKYTHESKKPHACHFCDKSYSDARSLRRHYENAHPEEYSRWLVLSQATNGDTSAIAVAAAAALFSSGLDTDSADQAAKELHVGPSTSAVLSSVLNGPVRGVLASSLGRSATTWSISGDALKAARSESASPASSTAFNEHHVCSPATSPTGQVDSMERMDDDESNDTRPVMTLTAENMAAAAKVALIMAHPLEAPKRVACAVCQKRFKNQSALNGHMRLHGGYGPAGISTSGATHTPSTATGTQSRSGRSHPSDDCHYTTPMDFGEKAAAGCKRDSQNLFNPTFQLSDLSDHSHSPTTTHLDESSQTLFDFISMRPSHDDSVWRTAAPPPQGDLSNFQHERNSSRPPAKEPITGGNNTPWLQYNTELSRHSSSHPLNSDRGDLRRSEAYPTVPEVNLSSQDTVKSAKQTSYSNLSHHIPRSASAIAVSSMNSYCSHPKPVESENSRSAGMNTGEDWQKPEHTQPNTLQPISATSASLGKNVFDPSTTIAWWSDSQQQTVTTADRRSENVSWSNLILKTDPPVANVLTQISGSKLPQFLDLDTKTLSNRPLQTGDSRGLFEVKSTPPPTQATTTSSRRRCNAPLNLDLSALSQPDRPHIGSHLGMISDQHLSSICCASGQAPPASSDSSFRPQVGFPLSQHVNSHPSCILPPGLGNQYSPVTPAPGSASLVLDQKMEQPMAFTFPPAEPFQSTNSNGNTTSSSTYPADPHTVSGKTTAYCTSPPARLASLHENAILSSKVLMTGDRVALRHSASSDKIAPFITRWHSGPPDSNRCVPTHESDTGYVHLDLNQQREQRKRLQHQQQQQQTSHLYLQGRQHIQQLTTGCNVFTATHTDHPGHSVCRLSGSWCDHNVSTGTHTMETSSGSTTTSGQRSNVLSSPMSTNRLCANPNDHKVYCSRQHCPSSQTTGSTDTTDRIELAQPYAPDFNPIPVAHRQAFTSEAKLSVRARTYQSVTESSFTDTLLHPFSNMSHPTSHRSSHIAVEEPERTRHTSAPFLHPTDNSDSTRGHDQFSCVKASNTVTLQGYSNTSQNVTFYHPADPRSRSPNPISGLDRRSDIEMPAIATSKHLSVEFTSDTVADLLMQSHITDPFTIPEKLARCSTNSVPGLTDSFTNPVSLTEVSRSHSSLAAGTDCGAHAMEAVTHPPGHSPAPSEPFTGITLPPALPPTTKPLTSDTTNGTAGSSSADESDQSAVTRLSKSLVEDTLFRNPHTLPPPKKLKRKPAPIFIPPQTGANLSRLRSPRVWGSDGSALSTSPLPYTPPPMLSPNRRGSGLFSSLTRWPSTASPVVANRRYSSYYPCMSSSCVQPTGDVLKRKFANLPALPFDSGETDGGLLLKRSYTGRLMESGNSELSGNFSPSVNAGGMSATSTGFGVAPHAHSVMQDGPRQYALPKRRCQLTPKSAPVLLQETSVYMLQTSDQNTDMTKPAPQELPASSTSTVFGYDDETMRRIAEADAADRARRLRRQRRRCDTEHIPLQSGASSSPSDHHAVQVQVVADPNLMQVDEKVDDLMNYKPHEELEIVEDTLAVLDEEMQDQPTYDVADDDEENEDEEEGLPSDNLNSNDLFFSRFSKVSLFLSPIHSRINIGEAFQAEIPEFSAESAVYVPVEMEKREILMWNPGFIDEDDPKNLESLNLLMKLSCSPAIRNCGLNIEYAFHLLCKYEGNVEKALHALLRDTLVVDDYVYAETALWTTEEITRFQYGLAMYGRDFHLVARALQASGMNKTVKACVEFYYVWKRMNTPADVKWYREKARRLRLTSRADGPADDNPLASFEVNDSIKDSDHPVPSKETNPNQLTTTSTYNLRRKTHSTMHTHSDRSTLLPTVPEQTVDSHRLQFDEISTLDTSCTFDFVSCPSSAVDAETVGLDGVVDDLVCSLTADPLTEPGSYPCRFCSRVFTKVKSRNAHMKSHNDRATGSPGSSSVSRSLPQTMC</sequence>
<dbReference type="SMART" id="SM01189">
    <property type="entry name" value="ELM2"/>
    <property type="match status" value="1"/>
</dbReference>
<evidence type="ECO:0000313" key="14">
    <source>
        <dbReference type="EMBL" id="THD24416.1"/>
    </source>
</evidence>
<feature type="domain" description="C2H2-type" evidence="11">
    <location>
        <begin position="209"/>
        <end position="237"/>
    </location>
</feature>
<feature type="region of interest" description="Disordered" evidence="10">
    <location>
        <begin position="1653"/>
        <end position="1686"/>
    </location>
</feature>
<feature type="compositionally biased region" description="Low complexity" evidence="10">
    <location>
        <begin position="62"/>
        <end position="73"/>
    </location>
</feature>
<feature type="domain" description="C2H2-type" evidence="11">
    <location>
        <begin position="2086"/>
        <end position="2113"/>
    </location>
</feature>
<dbReference type="PANTHER" id="PTHR16089:SF40">
    <property type="entry name" value="SUPPRESSOR OF ACTIVATED EGL-4 PROTEIN 1"/>
    <property type="match status" value="1"/>
</dbReference>
<dbReference type="SUPFAM" id="SSF57667">
    <property type="entry name" value="beta-beta-alpha zinc fingers"/>
    <property type="match status" value="2"/>
</dbReference>
<feature type="compositionally biased region" description="Low complexity" evidence="10">
    <location>
        <begin position="1055"/>
        <end position="1068"/>
    </location>
</feature>
<keyword evidence="3" id="KW-0677">Repeat</keyword>
<dbReference type="Pfam" id="PF01448">
    <property type="entry name" value="ELM2"/>
    <property type="match status" value="1"/>
</dbReference>
<dbReference type="PROSITE" id="PS51156">
    <property type="entry name" value="ELM2"/>
    <property type="match status" value="1"/>
</dbReference>
<feature type="region of interest" description="Disordered" evidence="10">
    <location>
        <begin position="745"/>
        <end position="774"/>
    </location>
</feature>
<feature type="region of interest" description="Disordered" evidence="10">
    <location>
        <begin position="34"/>
        <end position="73"/>
    </location>
</feature>
<proteinExistence type="predicted"/>
<feature type="region of interest" description="Disordered" evidence="10">
    <location>
        <begin position="1165"/>
        <end position="1207"/>
    </location>
</feature>
<dbReference type="GO" id="GO:0000118">
    <property type="term" value="C:histone deacetylase complex"/>
    <property type="evidence" value="ECO:0007669"/>
    <property type="project" value="TreeGrafter"/>
</dbReference>
<comment type="caution">
    <text evidence="14">The sequence shown here is derived from an EMBL/GenBank/DDBJ whole genome shotgun (WGS) entry which is preliminary data.</text>
</comment>
<feature type="compositionally biased region" description="Polar residues" evidence="10">
    <location>
        <begin position="42"/>
        <end position="51"/>
    </location>
</feature>